<feature type="compositionally biased region" description="Low complexity" evidence="1">
    <location>
        <begin position="1"/>
        <end position="36"/>
    </location>
</feature>
<evidence type="ECO:0000313" key="2">
    <source>
        <dbReference type="EMBL" id="CRG89635.1"/>
    </source>
</evidence>
<evidence type="ECO:0000256" key="1">
    <source>
        <dbReference type="SAM" id="MobiDB-lite"/>
    </source>
</evidence>
<accession>A0A0U1M233</accession>
<dbReference type="AlphaFoldDB" id="A0A0U1M233"/>
<proteinExistence type="predicted"/>
<dbReference type="Proteomes" id="UP000054383">
    <property type="component" value="Unassembled WGS sequence"/>
</dbReference>
<dbReference type="PANTHER" id="PTHR37848">
    <property type="entry name" value="EXPRESSED PROTEIN"/>
    <property type="match status" value="1"/>
</dbReference>
<dbReference type="PANTHER" id="PTHR37848:SF1">
    <property type="entry name" value="SUN DOMAIN-CONTAINING PROTEIN"/>
    <property type="match status" value="1"/>
</dbReference>
<dbReference type="EMBL" id="CVMT01000006">
    <property type="protein sequence ID" value="CRG89635.1"/>
    <property type="molecule type" value="Genomic_DNA"/>
</dbReference>
<dbReference type="OMA" id="REVINWN"/>
<dbReference type="OrthoDB" id="203796at2759"/>
<feature type="region of interest" description="Disordered" evidence="1">
    <location>
        <begin position="1"/>
        <end position="68"/>
    </location>
</feature>
<organism evidence="2 3">
    <name type="scientific">Talaromyces islandicus</name>
    <name type="common">Penicillium islandicum</name>
    <dbReference type="NCBI Taxonomy" id="28573"/>
    <lineage>
        <taxon>Eukaryota</taxon>
        <taxon>Fungi</taxon>
        <taxon>Dikarya</taxon>
        <taxon>Ascomycota</taxon>
        <taxon>Pezizomycotina</taxon>
        <taxon>Eurotiomycetes</taxon>
        <taxon>Eurotiomycetidae</taxon>
        <taxon>Eurotiales</taxon>
        <taxon>Trichocomaceae</taxon>
        <taxon>Talaromyces</taxon>
        <taxon>Talaromyces sect. Islandici</taxon>
    </lineage>
</organism>
<name>A0A0U1M233_TALIS</name>
<evidence type="ECO:0000313" key="3">
    <source>
        <dbReference type="Proteomes" id="UP000054383"/>
    </source>
</evidence>
<sequence>MSKKAASSSAPSQSASSQDISGNNNNADLQGNANDDIIFGQTFTSEPPPYSSLAPAHNNSTITTTRSTSRLSSALPGIDFSKYAIPEASVSKDGSTVSTYHPSFTSNPSTLVRFIQEQARLPPLPYIHIVGAKRDLQPQRDFDIKINMLSLFLAQENNSRGSQWNYIKLVGDDESAYRGKHNPSTLPTVKGGLDEWAKRFCKETSTLKSFTLTRQLSNWNASYIEGQIRSLVASTGYDQPVTVTFPVKYAKVVIYPPKSSQSFFTTLVSPLLEKRRFEIIRAVWPYASLPPGADAASAGRSCVAQSEEKWWEEWRDALRWAIVNKRNGWVTVDDIVEYRMAPSPPASKAWEY</sequence>
<keyword evidence="3" id="KW-1185">Reference proteome</keyword>
<gene>
    <name evidence="2" type="ORF">PISL3812_06674</name>
</gene>
<reference evidence="2 3" key="1">
    <citation type="submission" date="2015-04" db="EMBL/GenBank/DDBJ databases">
        <authorList>
            <person name="Syromyatnikov M.Y."/>
            <person name="Popov V.N."/>
        </authorList>
    </citation>
    <scope>NUCLEOTIDE SEQUENCE [LARGE SCALE GENOMIC DNA]</scope>
    <source>
        <strain evidence="2">WF-38-12</strain>
    </source>
</reference>
<protein>
    <submittedName>
        <fullName evidence="2">Uncharacterized protein</fullName>
    </submittedName>
</protein>